<keyword evidence="5" id="KW-1185">Reference proteome</keyword>
<dbReference type="Pfam" id="PF00072">
    <property type="entry name" value="Response_reg"/>
    <property type="match status" value="1"/>
</dbReference>
<dbReference type="InterPro" id="IPR001789">
    <property type="entry name" value="Sig_transdc_resp-reg_receiver"/>
</dbReference>
<keyword evidence="1" id="KW-0597">Phosphoprotein</keyword>
<reference evidence="5" key="1">
    <citation type="journal article" date="2019" name="Int. J. Syst. Evol. Microbiol.">
        <title>The Global Catalogue of Microorganisms (GCM) 10K type strain sequencing project: providing services to taxonomists for standard genome sequencing and annotation.</title>
        <authorList>
            <consortium name="The Broad Institute Genomics Platform"/>
            <consortium name="The Broad Institute Genome Sequencing Center for Infectious Disease"/>
            <person name="Wu L."/>
            <person name="Ma J."/>
        </authorList>
    </citation>
    <scope>NUCLEOTIDE SEQUENCE [LARGE SCALE GENOMIC DNA]</scope>
    <source>
        <strain evidence="5">CGMCC 1.12606</strain>
    </source>
</reference>
<dbReference type="Gene3D" id="2.40.50.1020">
    <property type="entry name" value="LytTr DNA-binding domain"/>
    <property type="match status" value="1"/>
</dbReference>
<dbReference type="Proteomes" id="UP000625780">
    <property type="component" value="Unassembled WGS sequence"/>
</dbReference>
<dbReference type="InterPro" id="IPR007492">
    <property type="entry name" value="LytTR_DNA-bd_dom"/>
</dbReference>
<dbReference type="PROSITE" id="PS50930">
    <property type="entry name" value="HTH_LYTTR"/>
    <property type="match status" value="1"/>
</dbReference>
<evidence type="ECO:0000259" key="2">
    <source>
        <dbReference type="PROSITE" id="PS50110"/>
    </source>
</evidence>
<dbReference type="PANTHER" id="PTHR37299:SF1">
    <property type="entry name" value="STAGE 0 SPORULATION PROTEIN A HOMOLOG"/>
    <property type="match status" value="1"/>
</dbReference>
<dbReference type="InterPro" id="IPR046947">
    <property type="entry name" value="LytR-like"/>
</dbReference>
<name>A0ABQ1QVF5_9FLAO</name>
<sequence>MLLNCLIVDDEPTSQKVLETFVNKVDFLTLSGICGDAVEALQKLKSDKIDLMFLDINMPKISGLTFLKSLKNPPAVIFTTAYSKYAVDGFELNAVDYLLKPFSFDRFYAAVTKAFEKSSQLGPSGRYDQYLMVKADKTLHKVSIDAILYVEAFGDYVKIHLEDHFLMTNSTFTNILDLLPDKKFIRSHKSFAINLDKLNSISGNQLFIGKHKIPIGQKFKSDFLKILNNH</sequence>
<gene>
    <name evidence="4" type="ORF">GCM10011361_11140</name>
</gene>
<dbReference type="SUPFAM" id="SSF52172">
    <property type="entry name" value="CheY-like"/>
    <property type="match status" value="1"/>
</dbReference>
<dbReference type="GO" id="GO:0003677">
    <property type="term" value="F:DNA binding"/>
    <property type="evidence" value="ECO:0007669"/>
    <property type="project" value="UniProtKB-KW"/>
</dbReference>
<evidence type="ECO:0000313" key="5">
    <source>
        <dbReference type="Proteomes" id="UP000625780"/>
    </source>
</evidence>
<evidence type="ECO:0000256" key="1">
    <source>
        <dbReference type="PROSITE-ProRule" id="PRU00169"/>
    </source>
</evidence>
<dbReference type="EMBL" id="BMFH01000001">
    <property type="protein sequence ID" value="GGD45948.1"/>
    <property type="molecule type" value="Genomic_DNA"/>
</dbReference>
<proteinExistence type="predicted"/>
<dbReference type="Pfam" id="PF04397">
    <property type="entry name" value="LytTR"/>
    <property type="match status" value="1"/>
</dbReference>
<dbReference type="PROSITE" id="PS50110">
    <property type="entry name" value="RESPONSE_REGULATORY"/>
    <property type="match status" value="1"/>
</dbReference>
<organism evidence="4 5">
    <name type="scientific">Muriicola marianensis</name>
    <dbReference type="NCBI Taxonomy" id="1324801"/>
    <lineage>
        <taxon>Bacteria</taxon>
        <taxon>Pseudomonadati</taxon>
        <taxon>Bacteroidota</taxon>
        <taxon>Flavobacteriia</taxon>
        <taxon>Flavobacteriales</taxon>
        <taxon>Flavobacteriaceae</taxon>
        <taxon>Muriicola</taxon>
    </lineage>
</organism>
<dbReference type="SMART" id="SM00850">
    <property type="entry name" value="LytTR"/>
    <property type="match status" value="1"/>
</dbReference>
<dbReference type="Gene3D" id="3.40.50.2300">
    <property type="match status" value="1"/>
</dbReference>
<evidence type="ECO:0000259" key="3">
    <source>
        <dbReference type="PROSITE" id="PS50930"/>
    </source>
</evidence>
<comment type="caution">
    <text evidence="4">The sequence shown here is derived from an EMBL/GenBank/DDBJ whole genome shotgun (WGS) entry which is preliminary data.</text>
</comment>
<keyword evidence="4" id="KW-0238">DNA-binding</keyword>
<feature type="domain" description="HTH LytTR-type" evidence="3">
    <location>
        <begin position="131"/>
        <end position="201"/>
    </location>
</feature>
<dbReference type="PANTHER" id="PTHR37299">
    <property type="entry name" value="TRANSCRIPTIONAL REGULATOR-RELATED"/>
    <property type="match status" value="1"/>
</dbReference>
<accession>A0ABQ1QVF5</accession>
<dbReference type="SMART" id="SM00448">
    <property type="entry name" value="REC"/>
    <property type="match status" value="1"/>
</dbReference>
<feature type="domain" description="Response regulatory" evidence="2">
    <location>
        <begin position="4"/>
        <end position="115"/>
    </location>
</feature>
<dbReference type="InterPro" id="IPR011006">
    <property type="entry name" value="CheY-like_superfamily"/>
</dbReference>
<evidence type="ECO:0000313" key="4">
    <source>
        <dbReference type="EMBL" id="GGD45948.1"/>
    </source>
</evidence>
<protein>
    <submittedName>
        <fullName evidence="4">DNA-binding response regulator</fullName>
    </submittedName>
</protein>
<dbReference type="RefSeq" id="WP_188369694.1">
    <property type="nucleotide sequence ID" value="NZ_BMFH01000001.1"/>
</dbReference>
<feature type="modified residue" description="4-aspartylphosphate" evidence="1">
    <location>
        <position position="55"/>
    </location>
</feature>